<keyword evidence="4" id="KW-1185">Reference proteome</keyword>
<dbReference type="OrthoDB" id="9804804at2"/>
<protein>
    <recommendedName>
        <fullName evidence="2">Inner membrane protein YgaP-like transmembrane domain-containing protein</fullName>
    </recommendedName>
</protein>
<evidence type="ECO:0000313" key="3">
    <source>
        <dbReference type="EMBL" id="TDR12452.1"/>
    </source>
</evidence>
<organism evidence="3 4">
    <name type="scientific">Marinomonas communis</name>
    <dbReference type="NCBI Taxonomy" id="28254"/>
    <lineage>
        <taxon>Bacteria</taxon>
        <taxon>Pseudomonadati</taxon>
        <taxon>Pseudomonadota</taxon>
        <taxon>Gammaproteobacteria</taxon>
        <taxon>Oceanospirillales</taxon>
        <taxon>Oceanospirillaceae</taxon>
        <taxon>Marinomonas</taxon>
    </lineage>
</organism>
<dbReference type="InterPro" id="IPR021309">
    <property type="entry name" value="YgaP-like_TM"/>
</dbReference>
<accession>A0A4R6X0T9</accession>
<feature type="transmembrane region" description="Helical" evidence="1">
    <location>
        <begin position="12"/>
        <end position="27"/>
    </location>
</feature>
<feature type="transmembrane region" description="Helical" evidence="1">
    <location>
        <begin position="39"/>
        <end position="63"/>
    </location>
</feature>
<dbReference type="AlphaFoldDB" id="A0A4R6X0T9"/>
<feature type="domain" description="Inner membrane protein YgaP-like transmembrane" evidence="2">
    <location>
        <begin position="3"/>
        <end position="69"/>
    </location>
</feature>
<sequence>MIKPNLHPWDRALRGIIGVVVIAFALFNGDFLEEPVIEILLFIFGALNLVSLATGWCPVYSIANIDTRSK</sequence>
<evidence type="ECO:0000256" key="1">
    <source>
        <dbReference type="SAM" id="Phobius"/>
    </source>
</evidence>
<evidence type="ECO:0000259" key="2">
    <source>
        <dbReference type="Pfam" id="PF11127"/>
    </source>
</evidence>
<dbReference type="RefSeq" id="WP_133563170.1">
    <property type="nucleotide sequence ID" value="NZ_JAJGNH010000002.1"/>
</dbReference>
<name>A0A4R6X0T9_9GAMM</name>
<keyword evidence="1" id="KW-0472">Membrane</keyword>
<reference evidence="3 4" key="1">
    <citation type="submission" date="2019-03" db="EMBL/GenBank/DDBJ databases">
        <title>Genomic Encyclopedia of Type Strains, Phase IV (KMG-IV): sequencing the most valuable type-strain genomes for metagenomic binning, comparative biology and taxonomic classification.</title>
        <authorList>
            <person name="Goeker M."/>
        </authorList>
    </citation>
    <scope>NUCLEOTIDE SEQUENCE [LARGE SCALE GENOMIC DNA]</scope>
    <source>
        <strain evidence="3 4">DSM 5604</strain>
    </source>
</reference>
<gene>
    <name evidence="3" type="ORF">C8D85_2486</name>
</gene>
<keyword evidence="1" id="KW-1133">Transmembrane helix</keyword>
<comment type="caution">
    <text evidence="3">The sequence shown here is derived from an EMBL/GenBank/DDBJ whole genome shotgun (WGS) entry which is preliminary data.</text>
</comment>
<dbReference type="EMBL" id="SNZA01000004">
    <property type="protein sequence ID" value="TDR12452.1"/>
    <property type="molecule type" value="Genomic_DNA"/>
</dbReference>
<proteinExistence type="predicted"/>
<dbReference type="Pfam" id="PF11127">
    <property type="entry name" value="YgaP-like_TM"/>
    <property type="match status" value="1"/>
</dbReference>
<evidence type="ECO:0000313" key="4">
    <source>
        <dbReference type="Proteomes" id="UP000295729"/>
    </source>
</evidence>
<keyword evidence="1" id="KW-0812">Transmembrane</keyword>
<dbReference type="Proteomes" id="UP000295729">
    <property type="component" value="Unassembled WGS sequence"/>
</dbReference>